<protein>
    <submittedName>
        <fullName evidence="1">DUF5697 family protein</fullName>
    </submittedName>
</protein>
<dbReference type="RefSeq" id="WP_408977757.1">
    <property type="nucleotide sequence ID" value="NZ_JBJUVG010000010.1"/>
</dbReference>
<keyword evidence="2" id="KW-1185">Reference proteome</keyword>
<accession>A0ABW9H160</accession>
<name>A0ABW9H160_9FIRM</name>
<gene>
    <name evidence="1" type="ORF">ACKQTC_07155</name>
</gene>
<dbReference type="InterPro" id="IPR043752">
    <property type="entry name" value="DUF5697"/>
</dbReference>
<proteinExistence type="predicted"/>
<dbReference type="Proteomes" id="UP001631949">
    <property type="component" value="Unassembled WGS sequence"/>
</dbReference>
<dbReference type="EMBL" id="JBJUVG010000010">
    <property type="protein sequence ID" value="MFM9414142.1"/>
    <property type="molecule type" value="Genomic_DNA"/>
</dbReference>
<reference evidence="1 2" key="1">
    <citation type="journal article" date="2016" name="Int. J. Syst. Evol. Microbiol.">
        <title>Peptococcus simiae sp. nov., isolated from rhesus macaque faeces and emended description of the genus Peptococcus.</title>
        <authorList>
            <person name="Shkoporov A.N."/>
            <person name="Efimov B.A."/>
            <person name="Kondova I."/>
            <person name="Ouwerling B."/>
            <person name="Chaplin A.V."/>
            <person name="Shcherbakova V.A."/>
            <person name="Langermans J.A.M."/>
        </authorList>
    </citation>
    <scope>NUCLEOTIDE SEQUENCE [LARGE SCALE GENOMIC DNA]</scope>
    <source>
        <strain evidence="1 2">M108</strain>
    </source>
</reference>
<organism evidence="1 2">
    <name type="scientific">Peptococcus simiae</name>
    <dbReference type="NCBI Taxonomy" id="1643805"/>
    <lineage>
        <taxon>Bacteria</taxon>
        <taxon>Bacillati</taxon>
        <taxon>Bacillota</taxon>
        <taxon>Clostridia</taxon>
        <taxon>Eubacteriales</taxon>
        <taxon>Peptococcaceae</taxon>
        <taxon>Peptococcus</taxon>
    </lineage>
</organism>
<sequence length="182" mass="20541">MIYESLKDNITAFVDAVGFVKKKQVVHLFSDQADKNTVGQTVKQLIRQGTLREEEGSLLTTGRAIKLNSSMLKRKIDALWVVASIGSQQIIDLSEISFPRCFLILLANGKSVELSACGKYQEAYMAQKKHDLEKIKGGDDDMIYTVLVPSRDLGDSLEDFYFSNFCLLDENKKPSFYLWKGE</sequence>
<evidence type="ECO:0000313" key="1">
    <source>
        <dbReference type="EMBL" id="MFM9414142.1"/>
    </source>
</evidence>
<dbReference type="Pfam" id="PF18954">
    <property type="entry name" value="DUF5697"/>
    <property type="match status" value="1"/>
</dbReference>
<comment type="caution">
    <text evidence="1">The sequence shown here is derived from an EMBL/GenBank/DDBJ whole genome shotgun (WGS) entry which is preliminary data.</text>
</comment>
<evidence type="ECO:0000313" key="2">
    <source>
        <dbReference type="Proteomes" id="UP001631949"/>
    </source>
</evidence>